<dbReference type="EMBL" id="KQ085883">
    <property type="protein sequence ID" value="KLO20211.1"/>
    <property type="molecule type" value="Genomic_DNA"/>
</dbReference>
<name>A0A0H2SSV6_9AGAM</name>
<dbReference type="Proteomes" id="UP000053477">
    <property type="component" value="Unassembled WGS sequence"/>
</dbReference>
<gene>
    <name evidence="3" type="ORF">SCHPADRAFT_934807</name>
</gene>
<keyword evidence="4" id="KW-1185">Reference proteome</keyword>
<evidence type="ECO:0000313" key="3">
    <source>
        <dbReference type="EMBL" id="KLO20211.1"/>
    </source>
</evidence>
<dbReference type="AlphaFoldDB" id="A0A0H2SSV6"/>
<dbReference type="Pfam" id="PF00567">
    <property type="entry name" value="TUDOR"/>
    <property type="match status" value="1"/>
</dbReference>
<sequence length="246" mass="26824">MSTDLEDTQVKLSQVKEALLVEENPETKEQLSALVKELEELLELLTAAAQISSSSKPGESSKRSYTADGTANAWKAGDECLAKTSNRGWQRARVANVGGAEGNRVFSMLFKDNGQTELLKASDLKPLPPSMQNGGESSWGGSGKKRKFSSKEEEEEAERRKRRNAKKLETREVKAQEQKAKQDSWKKFTTKAAKKGIEVAGVTGKSIFKTPDNPHGKVGVTGSGKGMTENASRPKNKFAKDADDGY</sequence>
<protein>
    <recommendedName>
        <fullName evidence="2">Tudor domain-containing protein</fullName>
    </recommendedName>
</protein>
<dbReference type="InterPro" id="IPR002999">
    <property type="entry name" value="Tudor"/>
</dbReference>
<evidence type="ECO:0000256" key="1">
    <source>
        <dbReference type="SAM" id="MobiDB-lite"/>
    </source>
</evidence>
<dbReference type="PROSITE" id="PS50304">
    <property type="entry name" value="TUDOR"/>
    <property type="match status" value="1"/>
</dbReference>
<organism evidence="3 4">
    <name type="scientific">Schizopora paradoxa</name>
    <dbReference type="NCBI Taxonomy" id="27342"/>
    <lineage>
        <taxon>Eukaryota</taxon>
        <taxon>Fungi</taxon>
        <taxon>Dikarya</taxon>
        <taxon>Basidiomycota</taxon>
        <taxon>Agaricomycotina</taxon>
        <taxon>Agaricomycetes</taxon>
        <taxon>Hymenochaetales</taxon>
        <taxon>Schizoporaceae</taxon>
        <taxon>Schizopora</taxon>
    </lineage>
</organism>
<feature type="region of interest" description="Disordered" evidence="1">
    <location>
        <begin position="205"/>
        <end position="246"/>
    </location>
</feature>
<accession>A0A0H2SSV6</accession>
<feature type="compositionally biased region" description="Basic and acidic residues" evidence="1">
    <location>
        <begin position="166"/>
        <end position="186"/>
    </location>
</feature>
<dbReference type="InParanoid" id="A0A0H2SSV6"/>
<dbReference type="CDD" id="cd20379">
    <property type="entry name" value="Tudor_dTUD-like"/>
    <property type="match status" value="1"/>
</dbReference>
<evidence type="ECO:0000313" key="4">
    <source>
        <dbReference type="Proteomes" id="UP000053477"/>
    </source>
</evidence>
<feature type="region of interest" description="Disordered" evidence="1">
    <location>
        <begin position="120"/>
        <end position="187"/>
    </location>
</feature>
<dbReference type="STRING" id="27342.A0A0H2SSV6"/>
<dbReference type="SUPFAM" id="SSF63748">
    <property type="entry name" value="Tudor/PWWP/MBT"/>
    <property type="match status" value="1"/>
</dbReference>
<feature type="domain" description="Tudor" evidence="2">
    <location>
        <begin position="73"/>
        <end position="134"/>
    </location>
</feature>
<proteinExistence type="predicted"/>
<reference evidence="3 4" key="1">
    <citation type="submission" date="2015-04" db="EMBL/GenBank/DDBJ databases">
        <title>Complete genome sequence of Schizopora paradoxa KUC8140, a cosmopolitan wood degrader in East Asia.</title>
        <authorList>
            <consortium name="DOE Joint Genome Institute"/>
            <person name="Min B."/>
            <person name="Park H."/>
            <person name="Jang Y."/>
            <person name="Kim J.-J."/>
            <person name="Kim K.H."/>
            <person name="Pangilinan J."/>
            <person name="Lipzen A."/>
            <person name="Riley R."/>
            <person name="Grigoriev I.V."/>
            <person name="Spatafora J.W."/>
            <person name="Choi I.-G."/>
        </authorList>
    </citation>
    <scope>NUCLEOTIDE SEQUENCE [LARGE SCALE GENOMIC DNA]</scope>
    <source>
        <strain evidence="3 4">KUC8140</strain>
    </source>
</reference>
<evidence type="ECO:0000259" key="2">
    <source>
        <dbReference type="PROSITE" id="PS50304"/>
    </source>
</evidence>
<dbReference type="OrthoDB" id="79171at2759"/>
<dbReference type="Gene3D" id="2.30.30.140">
    <property type="match status" value="1"/>
</dbReference>